<proteinExistence type="predicted"/>
<feature type="transmembrane region" description="Helical" evidence="1">
    <location>
        <begin position="54"/>
        <end position="74"/>
    </location>
</feature>
<keyword evidence="1" id="KW-0812">Transmembrane</keyword>
<name>A0ABS2SRK3_9BACI</name>
<reference evidence="2" key="1">
    <citation type="submission" date="2021-01" db="EMBL/GenBank/DDBJ databases">
        <title>Genomic Encyclopedia of Type Strains, Phase IV (KMG-IV): sequencing the most valuable type-strain genomes for metagenomic binning, comparative biology and taxonomic classification.</title>
        <authorList>
            <person name="Goeker M."/>
        </authorList>
    </citation>
    <scope>NUCLEOTIDE SEQUENCE</scope>
    <source>
        <strain evidence="2">DSM 21943</strain>
    </source>
</reference>
<keyword evidence="1" id="KW-1133">Transmembrane helix</keyword>
<evidence type="ECO:0000256" key="1">
    <source>
        <dbReference type="SAM" id="Phobius"/>
    </source>
</evidence>
<feature type="transmembrane region" description="Helical" evidence="1">
    <location>
        <begin position="102"/>
        <end position="121"/>
    </location>
</feature>
<dbReference type="EMBL" id="JAFBCV010000001">
    <property type="protein sequence ID" value="MBM7836892.1"/>
    <property type="molecule type" value="Genomic_DNA"/>
</dbReference>
<evidence type="ECO:0000313" key="2">
    <source>
        <dbReference type="EMBL" id="MBM7836892.1"/>
    </source>
</evidence>
<keyword evidence="1" id="KW-0472">Membrane</keyword>
<evidence type="ECO:0000313" key="3">
    <source>
        <dbReference type="Proteomes" id="UP001179280"/>
    </source>
</evidence>
<gene>
    <name evidence="2" type="ORF">JOC54_000123</name>
</gene>
<dbReference type="Proteomes" id="UP001179280">
    <property type="component" value="Unassembled WGS sequence"/>
</dbReference>
<protein>
    <submittedName>
        <fullName evidence="2">Uncharacterized protein</fullName>
    </submittedName>
</protein>
<keyword evidence="3" id="KW-1185">Reference proteome</keyword>
<feature type="transmembrane region" description="Helical" evidence="1">
    <location>
        <begin position="21"/>
        <end position="42"/>
    </location>
</feature>
<dbReference type="RefSeq" id="WP_204463610.1">
    <property type="nucleotide sequence ID" value="NZ_JAFBCV010000001.1"/>
</dbReference>
<organism evidence="2 3">
    <name type="scientific">Shouchella xiaoxiensis</name>
    <dbReference type="NCBI Taxonomy" id="766895"/>
    <lineage>
        <taxon>Bacteria</taxon>
        <taxon>Bacillati</taxon>
        <taxon>Bacillota</taxon>
        <taxon>Bacilli</taxon>
        <taxon>Bacillales</taxon>
        <taxon>Bacillaceae</taxon>
        <taxon>Shouchella</taxon>
    </lineage>
</organism>
<sequence length="149" mass="17654">MTDDQSIQELLEKSAKRNSKISIWLPILFSVTVTFSIFFSIFSSETEAEADQKFLVSMSVGFSVMLILYLVTWIQCYKGLQELKQLNVEDDKLKRLKKWYRYSCYLFMIPPTFFFGMLGFFKLKKFLRGDVEQGPFTLDTIIYRFLIKR</sequence>
<comment type="caution">
    <text evidence="2">The sequence shown here is derived from an EMBL/GenBank/DDBJ whole genome shotgun (WGS) entry which is preliminary data.</text>
</comment>
<accession>A0ABS2SRK3</accession>